<accession>A0A936K509</accession>
<dbReference type="Gene3D" id="1.20.200.10">
    <property type="entry name" value="Fumarase/aspartase (Central domain)"/>
    <property type="match status" value="1"/>
</dbReference>
<dbReference type="CDD" id="cd01359">
    <property type="entry name" value="Argininosuccinate_lyase"/>
    <property type="match status" value="1"/>
</dbReference>
<dbReference type="PANTHER" id="PTHR43814:SF1">
    <property type="entry name" value="ARGININOSUCCINATE LYASE"/>
    <property type="match status" value="1"/>
</dbReference>
<dbReference type="Gene3D" id="1.10.40.30">
    <property type="entry name" value="Fumarase/aspartase (C-terminal domain)"/>
    <property type="match status" value="1"/>
</dbReference>
<keyword evidence="4" id="KW-0055">Arginine biosynthesis</keyword>
<gene>
    <name evidence="7" type="primary">argH</name>
    <name evidence="7" type="ORF">IPN91_03820</name>
</gene>
<dbReference type="EMBL" id="JADKCH010000002">
    <property type="protein sequence ID" value="MBK8571773.1"/>
    <property type="molecule type" value="Genomic_DNA"/>
</dbReference>
<dbReference type="AlphaFoldDB" id="A0A936K509"/>
<comment type="catalytic activity">
    <reaction evidence="1">
        <text>2-(N(omega)-L-arginino)succinate = fumarate + L-arginine</text>
        <dbReference type="Rhea" id="RHEA:24020"/>
        <dbReference type="ChEBI" id="CHEBI:29806"/>
        <dbReference type="ChEBI" id="CHEBI:32682"/>
        <dbReference type="ChEBI" id="CHEBI:57472"/>
        <dbReference type="EC" id="4.3.2.1"/>
    </reaction>
</comment>
<name>A0A936K509_9BACT</name>
<dbReference type="NCBIfam" id="TIGR00838">
    <property type="entry name" value="argH"/>
    <property type="match status" value="1"/>
</dbReference>
<dbReference type="Gene3D" id="1.10.275.10">
    <property type="entry name" value="Fumarase/aspartase (N-terminal domain)"/>
    <property type="match status" value="1"/>
</dbReference>
<dbReference type="InterPro" id="IPR009049">
    <property type="entry name" value="Argininosuccinate_lyase"/>
</dbReference>
<reference evidence="7 8" key="1">
    <citation type="submission" date="2020-10" db="EMBL/GenBank/DDBJ databases">
        <title>Connecting structure to function with the recovery of over 1000 high-quality activated sludge metagenome-assembled genomes encoding full-length rRNA genes using long-read sequencing.</title>
        <authorList>
            <person name="Singleton C.M."/>
            <person name="Petriglieri F."/>
            <person name="Kristensen J.M."/>
            <person name="Kirkegaard R.H."/>
            <person name="Michaelsen T.Y."/>
            <person name="Andersen M.H."/>
            <person name="Karst S.M."/>
            <person name="Dueholm M.S."/>
            <person name="Nielsen P.H."/>
            <person name="Albertsen M."/>
        </authorList>
    </citation>
    <scope>NUCLEOTIDE SEQUENCE [LARGE SCALE GENOMIC DNA]</scope>
    <source>
        <strain evidence="7">OdNE_18-Q3-R46-58_MAXAC.008</strain>
    </source>
</reference>
<dbReference type="EC" id="4.3.2.1" evidence="3 5"/>
<evidence type="ECO:0000256" key="1">
    <source>
        <dbReference type="ARBA" id="ARBA00000985"/>
    </source>
</evidence>
<evidence type="ECO:0000313" key="8">
    <source>
        <dbReference type="Proteomes" id="UP000709959"/>
    </source>
</evidence>
<dbReference type="GO" id="GO:0005829">
    <property type="term" value="C:cytosol"/>
    <property type="evidence" value="ECO:0007669"/>
    <property type="project" value="TreeGrafter"/>
</dbReference>
<dbReference type="InterPro" id="IPR000362">
    <property type="entry name" value="Fumarate_lyase_fam"/>
</dbReference>
<keyword evidence="7" id="KW-0456">Lyase</keyword>
<proteinExistence type="predicted"/>
<dbReference type="InterPro" id="IPR024083">
    <property type="entry name" value="Fumarase/histidase_N"/>
</dbReference>
<sequence length="452" mass="49069">MKPDGTTLWAKDLPLDVAIHRFTVGEDPDTDLTLLPWDCLGSAAHAKMLAATGLLEAADAGALVRGLKRISNLARQNAFPIPPHLEDGHTAIEADLTRSLGAVGQRIHLGRSRNDQVILAFRLYLRDALLRLGLRVSDLAEAFLAFARANQDVPLPGYTHLRRAMPSTFGMWAAAFAEGLLEELEALQSVYQRLDRSPLGSAAGFGVPLPIDRELTAKLLGFSKVQRSPIDVQNSRGRHETAMLQWAASTGGVIEKFLWDVSFYSTEEFGFLKLPDAFTTGSSIMPQKKNPDVVELARGRCRELRGTAGLVEQVASGLPSSYHRDLQLLKRPVILGLRQADELFGVLVRLVPALSVNAAATAEASTDELYAAHQAYVYVQGGLPFREAYRKVAQQLQDGTFTPDRAALTATHLGGAGNLGLDDLAAELSAARAWIEGKRELHAEAEAALWAN</sequence>
<keyword evidence="4" id="KW-0028">Amino-acid biosynthesis</keyword>
<evidence type="ECO:0000256" key="5">
    <source>
        <dbReference type="NCBIfam" id="TIGR00838"/>
    </source>
</evidence>
<dbReference type="PRINTS" id="PR00149">
    <property type="entry name" value="FUMRATELYASE"/>
</dbReference>
<dbReference type="InterPro" id="IPR022761">
    <property type="entry name" value="Fumarate_lyase_N"/>
</dbReference>
<organism evidence="7 8">
    <name type="scientific">Candidatus Geothrix odensensis</name>
    <dbReference type="NCBI Taxonomy" id="2954440"/>
    <lineage>
        <taxon>Bacteria</taxon>
        <taxon>Pseudomonadati</taxon>
        <taxon>Acidobacteriota</taxon>
        <taxon>Holophagae</taxon>
        <taxon>Holophagales</taxon>
        <taxon>Holophagaceae</taxon>
        <taxon>Geothrix</taxon>
    </lineage>
</organism>
<evidence type="ECO:0000256" key="2">
    <source>
        <dbReference type="ARBA" id="ARBA00004941"/>
    </source>
</evidence>
<dbReference type="GO" id="GO:0042450">
    <property type="term" value="P:L-arginine biosynthetic process via ornithine"/>
    <property type="evidence" value="ECO:0007669"/>
    <property type="project" value="UniProtKB-UniRule"/>
</dbReference>
<dbReference type="InterPro" id="IPR008948">
    <property type="entry name" value="L-Aspartase-like"/>
</dbReference>
<evidence type="ECO:0000256" key="4">
    <source>
        <dbReference type="ARBA" id="ARBA00022571"/>
    </source>
</evidence>
<protein>
    <recommendedName>
        <fullName evidence="3 5">Argininosuccinate lyase</fullName>
        <ecNumber evidence="3 5">4.3.2.1</ecNumber>
    </recommendedName>
</protein>
<dbReference type="PRINTS" id="PR00145">
    <property type="entry name" value="ARGSUCLYASE"/>
</dbReference>
<dbReference type="Proteomes" id="UP000709959">
    <property type="component" value="Unassembled WGS sequence"/>
</dbReference>
<evidence type="ECO:0000313" key="7">
    <source>
        <dbReference type="EMBL" id="MBK8571773.1"/>
    </source>
</evidence>
<dbReference type="PROSITE" id="PS00163">
    <property type="entry name" value="FUMARATE_LYASES"/>
    <property type="match status" value="1"/>
</dbReference>
<dbReference type="Pfam" id="PF00206">
    <property type="entry name" value="Lyase_1"/>
    <property type="match status" value="1"/>
</dbReference>
<dbReference type="PANTHER" id="PTHR43814">
    <property type="entry name" value="ARGININOSUCCINATE LYASE"/>
    <property type="match status" value="1"/>
</dbReference>
<dbReference type="InterPro" id="IPR020557">
    <property type="entry name" value="Fumarate_lyase_CS"/>
</dbReference>
<feature type="domain" description="Fumarate lyase N-terminal" evidence="6">
    <location>
        <begin position="41"/>
        <end position="306"/>
    </location>
</feature>
<comment type="caution">
    <text evidence="7">The sequence shown here is derived from an EMBL/GenBank/DDBJ whole genome shotgun (WGS) entry which is preliminary data.</text>
</comment>
<dbReference type="GO" id="GO:0004056">
    <property type="term" value="F:argininosuccinate lyase activity"/>
    <property type="evidence" value="ECO:0007669"/>
    <property type="project" value="UniProtKB-UniRule"/>
</dbReference>
<evidence type="ECO:0000256" key="3">
    <source>
        <dbReference type="ARBA" id="ARBA00012338"/>
    </source>
</evidence>
<evidence type="ECO:0000259" key="6">
    <source>
        <dbReference type="Pfam" id="PF00206"/>
    </source>
</evidence>
<comment type="pathway">
    <text evidence="2">Amino-acid biosynthesis; L-arginine biosynthesis; L-arginine from L-ornithine and carbamoyl phosphate: step 3/3.</text>
</comment>
<dbReference type="SUPFAM" id="SSF48557">
    <property type="entry name" value="L-aspartase-like"/>
    <property type="match status" value="1"/>
</dbReference>